<dbReference type="Proteomes" id="UP000604046">
    <property type="component" value="Unassembled WGS sequence"/>
</dbReference>
<protein>
    <submittedName>
        <fullName evidence="1">Uncharacterized protein</fullName>
    </submittedName>
</protein>
<name>A0A812U1Q4_9DINO</name>
<proteinExistence type="predicted"/>
<accession>A0A812U1Q4</accession>
<reference evidence="1" key="1">
    <citation type="submission" date="2021-02" db="EMBL/GenBank/DDBJ databases">
        <authorList>
            <person name="Dougan E. K."/>
            <person name="Rhodes N."/>
            <person name="Thang M."/>
            <person name="Chan C."/>
        </authorList>
    </citation>
    <scope>NUCLEOTIDE SEQUENCE</scope>
</reference>
<gene>
    <name evidence="1" type="ORF">SNAT2548_LOCUS30757</name>
</gene>
<sequence length="76" mass="8768">MTLLRFPSFGPQAAFFSHEYFPELPCLLLDVRQWIPAGLQQSDRKLQKVKRLEAWCGAALRDGVHAAGSRWHYLQL</sequence>
<keyword evidence="2" id="KW-1185">Reference proteome</keyword>
<evidence type="ECO:0000313" key="2">
    <source>
        <dbReference type="Proteomes" id="UP000604046"/>
    </source>
</evidence>
<evidence type="ECO:0000313" key="1">
    <source>
        <dbReference type="EMBL" id="CAE7548053.1"/>
    </source>
</evidence>
<comment type="caution">
    <text evidence="1">The sequence shown here is derived from an EMBL/GenBank/DDBJ whole genome shotgun (WGS) entry which is preliminary data.</text>
</comment>
<dbReference type="AlphaFoldDB" id="A0A812U1Q4"/>
<dbReference type="EMBL" id="CAJNDS010002623">
    <property type="protein sequence ID" value="CAE7548053.1"/>
    <property type="molecule type" value="Genomic_DNA"/>
</dbReference>
<organism evidence="1 2">
    <name type="scientific">Symbiodinium natans</name>
    <dbReference type="NCBI Taxonomy" id="878477"/>
    <lineage>
        <taxon>Eukaryota</taxon>
        <taxon>Sar</taxon>
        <taxon>Alveolata</taxon>
        <taxon>Dinophyceae</taxon>
        <taxon>Suessiales</taxon>
        <taxon>Symbiodiniaceae</taxon>
        <taxon>Symbiodinium</taxon>
    </lineage>
</organism>